<feature type="region of interest" description="Disordered" evidence="1">
    <location>
        <begin position="59"/>
        <end position="92"/>
    </location>
</feature>
<dbReference type="Gene3D" id="3.40.50.1820">
    <property type="entry name" value="alpha/beta hydrolase"/>
    <property type="match status" value="1"/>
</dbReference>
<reference evidence="3" key="1">
    <citation type="submission" date="2019-04" db="EMBL/GenBank/DDBJ databases">
        <title>Draft genome sequence of Pseudonocardiaceae bacterium SL3-2-4.</title>
        <authorList>
            <person name="Ningsih F."/>
            <person name="Yokota A."/>
            <person name="Sakai Y."/>
            <person name="Nanatani K."/>
            <person name="Yabe S."/>
            <person name="Oetari A."/>
            <person name="Sjamsuridzal W."/>
        </authorList>
    </citation>
    <scope>NUCLEOTIDE SEQUENCE [LARGE SCALE GENOMIC DNA]</scope>
    <source>
        <strain evidence="3">SL3-2-4</strain>
    </source>
</reference>
<evidence type="ECO:0000313" key="3">
    <source>
        <dbReference type="Proteomes" id="UP000298860"/>
    </source>
</evidence>
<name>A0A4D4J1R9_9PSEU</name>
<dbReference type="SUPFAM" id="SSF53474">
    <property type="entry name" value="alpha/beta-Hydrolases"/>
    <property type="match status" value="1"/>
</dbReference>
<feature type="compositionally biased region" description="Low complexity" evidence="1">
    <location>
        <begin position="71"/>
        <end position="80"/>
    </location>
</feature>
<comment type="caution">
    <text evidence="2">The sequence shown here is derived from an EMBL/GenBank/DDBJ whole genome shotgun (WGS) entry which is preliminary data.</text>
</comment>
<accession>A0A4D4J1R9</accession>
<organism evidence="2 3">
    <name type="scientific">Gandjariella thermophila</name>
    <dbReference type="NCBI Taxonomy" id="1931992"/>
    <lineage>
        <taxon>Bacteria</taxon>
        <taxon>Bacillati</taxon>
        <taxon>Actinomycetota</taxon>
        <taxon>Actinomycetes</taxon>
        <taxon>Pseudonocardiales</taxon>
        <taxon>Pseudonocardiaceae</taxon>
        <taxon>Gandjariella</taxon>
    </lineage>
</organism>
<dbReference type="EMBL" id="BJFL01000002">
    <property type="protein sequence ID" value="GDY29110.1"/>
    <property type="molecule type" value="Genomic_DNA"/>
</dbReference>
<dbReference type="AlphaFoldDB" id="A0A4D4J1R9"/>
<evidence type="ECO:0000313" key="2">
    <source>
        <dbReference type="EMBL" id="GDY29110.1"/>
    </source>
</evidence>
<dbReference type="Proteomes" id="UP000298860">
    <property type="component" value="Unassembled WGS sequence"/>
</dbReference>
<dbReference type="InterPro" id="IPR029058">
    <property type="entry name" value="AB_hydrolase_fold"/>
</dbReference>
<sequence>MSRIPVAVDAGYYVFAPNLGGLPGSPFQAMGPIAETARQLADYVARVLAATGASKVDIVGHGRSRPPPATARPSAFSRCGRTGRRRWRGSPR</sequence>
<feature type="compositionally biased region" description="Basic residues" evidence="1">
    <location>
        <begin position="81"/>
        <end position="92"/>
    </location>
</feature>
<evidence type="ECO:0000256" key="1">
    <source>
        <dbReference type="SAM" id="MobiDB-lite"/>
    </source>
</evidence>
<proteinExistence type="predicted"/>
<keyword evidence="3" id="KW-1185">Reference proteome</keyword>
<gene>
    <name evidence="2" type="ORF">GTS_07430</name>
</gene>
<protein>
    <submittedName>
        <fullName evidence="2">Uncharacterized protein</fullName>
    </submittedName>
</protein>